<feature type="chain" id="PRO_5016424385" evidence="2">
    <location>
        <begin position="20"/>
        <end position="422"/>
    </location>
</feature>
<evidence type="ECO:0000259" key="3">
    <source>
        <dbReference type="Pfam" id="PF18962"/>
    </source>
</evidence>
<dbReference type="AlphaFoldDB" id="A0A328X3X7"/>
<dbReference type="EMBL" id="QLSV01000001">
    <property type="protein sequence ID" value="RAR50934.1"/>
    <property type="molecule type" value="Genomic_DNA"/>
</dbReference>
<organism evidence="4 5">
    <name type="scientific">Flavobacterium lacus</name>
    <dbReference type="NCBI Taxonomy" id="1353778"/>
    <lineage>
        <taxon>Bacteria</taxon>
        <taxon>Pseudomonadati</taxon>
        <taxon>Bacteroidota</taxon>
        <taxon>Flavobacteriia</taxon>
        <taxon>Flavobacteriales</taxon>
        <taxon>Flavobacteriaceae</taxon>
        <taxon>Flavobacterium</taxon>
    </lineage>
</organism>
<evidence type="ECO:0000313" key="4">
    <source>
        <dbReference type="EMBL" id="RAR50934.1"/>
    </source>
</evidence>
<accession>A0A328X3X7</accession>
<comment type="caution">
    <text evidence="4">The sequence shown here is derived from an EMBL/GenBank/DDBJ whole genome shotgun (WGS) entry which is preliminary data.</text>
</comment>
<gene>
    <name evidence="4" type="ORF">B0I10_101105</name>
</gene>
<dbReference type="RefSeq" id="WP_181456863.1">
    <property type="nucleotide sequence ID" value="NZ_QLSV01000001.1"/>
</dbReference>
<proteinExistence type="predicted"/>
<dbReference type="NCBIfam" id="TIGR04183">
    <property type="entry name" value="Por_Secre_tail"/>
    <property type="match status" value="1"/>
</dbReference>
<keyword evidence="5" id="KW-1185">Reference proteome</keyword>
<dbReference type="InterPro" id="IPR026444">
    <property type="entry name" value="Secre_tail"/>
</dbReference>
<evidence type="ECO:0000313" key="5">
    <source>
        <dbReference type="Proteomes" id="UP000249518"/>
    </source>
</evidence>
<dbReference type="Pfam" id="PF18962">
    <property type="entry name" value="Por_Secre_tail"/>
    <property type="match status" value="1"/>
</dbReference>
<evidence type="ECO:0000256" key="2">
    <source>
        <dbReference type="SAM" id="SignalP"/>
    </source>
</evidence>
<name>A0A328X3X7_9FLAO</name>
<sequence>MKNTLLLIGILATAFQINAQSTDELYTVVSKYNAQSGSTTRMGKLNPTDGTVANVGEATSPNIFNVTGGSLNQSSNRFNLVSTNFMMSFDIFTGDIVDELPIHSFFEGTTFFANVRYNNSNNKLYGLASTFAENNQLIGMYLAELNSENGDLTQLSQTSIGSGYQLAGTAIDPEEMVYYYSTGSKFMGIDLYNGAVYSNPDIVFSHPNEFNFTNFSYNCADQTVYGLVVENTQVQNPDVSFPFSIYLMRFGKINPTTGEVTNISEVPLPTAVYSVNGGSTIDPITGTYYFNNGSNVFGISLETGLVTSNTVINNEEGSVINMMTNYNNCLGAIATRPDSTLNLPPSDLEARISLYPNPTTSMLMITSSLAIDALEVIDMHGKIVKSSHNPSNNLDVQDLQAGVYFLKLIAGNVIENRKFVKN</sequence>
<protein>
    <submittedName>
        <fullName evidence="4">Putative secreted protein (Por secretion system target)</fullName>
    </submittedName>
</protein>
<feature type="domain" description="Secretion system C-terminal sorting" evidence="3">
    <location>
        <begin position="354"/>
        <end position="419"/>
    </location>
</feature>
<dbReference type="Proteomes" id="UP000249518">
    <property type="component" value="Unassembled WGS sequence"/>
</dbReference>
<reference evidence="4 5" key="1">
    <citation type="submission" date="2018-06" db="EMBL/GenBank/DDBJ databases">
        <title>Genomic Encyclopedia of Type Strains, Phase III (KMG-III): the genomes of soil and plant-associated and newly described type strains.</title>
        <authorList>
            <person name="Whitman W."/>
        </authorList>
    </citation>
    <scope>NUCLEOTIDE SEQUENCE [LARGE SCALE GENOMIC DNA]</scope>
    <source>
        <strain evidence="4 5">CGMCC 1.12504</strain>
    </source>
</reference>
<keyword evidence="1 2" id="KW-0732">Signal</keyword>
<feature type="signal peptide" evidence="2">
    <location>
        <begin position="1"/>
        <end position="19"/>
    </location>
</feature>
<evidence type="ECO:0000256" key="1">
    <source>
        <dbReference type="ARBA" id="ARBA00022729"/>
    </source>
</evidence>